<dbReference type="EMBL" id="JAGGLT010000002">
    <property type="protein sequence ID" value="MBP2070853.1"/>
    <property type="molecule type" value="Genomic_DNA"/>
</dbReference>
<sequence>MEYAGFWRRFVAYIIDGLILGIIEAIFISAKMPYAVLFVGWLYYALMESSSTQATLGKMALGLYVTDLNGDKIGFGRATGRYFGKIISGLILFVGFMMAGWTARKQALHDIMAETLVLKRT</sequence>
<evidence type="ECO:0000256" key="1">
    <source>
        <dbReference type="ARBA" id="ARBA00004651"/>
    </source>
</evidence>
<protein>
    <submittedName>
        <fullName evidence="8">RDD family membrane protein YckC</fullName>
    </submittedName>
</protein>
<dbReference type="PANTHER" id="PTHR36115:SF6">
    <property type="entry name" value="PROLINE-RICH ANTIGEN HOMOLOG"/>
    <property type="match status" value="1"/>
</dbReference>
<reference evidence="8" key="1">
    <citation type="submission" date="2021-03" db="EMBL/GenBank/DDBJ databases">
        <title>Genomic Encyclopedia of Type Strains, Phase IV (KMG-IV): sequencing the most valuable type-strain genomes for metagenomic binning, comparative biology and taxonomic classification.</title>
        <authorList>
            <person name="Goeker M."/>
        </authorList>
    </citation>
    <scope>NUCLEOTIDE SEQUENCE</scope>
    <source>
        <strain evidence="8">DSM 101588</strain>
    </source>
</reference>
<dbReference type="Proteomes" id="UP001166402">
    <property type="component" value="Unassembled WGS sequence"/>
</dbReference>
<evidence type="ECO:0000313" key="9">
    <source>
        <dbReference type="Proteomes" id="UP001166402"/>
    </source>
</evidence>
<evidence type="ECO:0000259" key="7">
    <source>
        <dbReference type="Pfam" id="PF06271"/>
    </source>
</evidence>
<keyword evidence="2" id="KW-1003">Cell membrane</keyword>
<dbReference type="RefSeq" id="WP_209452820.1">
    <property type="nucleotide sequence ID" value="NZ_JAGGLT010000002.1"/>
</dbReference>
<evidence type="ECO:0000313" key="8">
    <source>
        <dbReference type="EMBL" id="MBP2070853.1"/>
    </source>
</evidence>
<feature type="domain" description="RDD" evidence="7">
    <location>
        <begin position="3"/>
        <end position="113"/>
    </location>
</feature>
<keyword evidence="9" id="KW-1185">Reference proteome</keyword>
<evidence type="ECO:0000256" key="6">
    <source>
        <dbReference type="SAM" id="Phobius"/>
    </source>
</evidence>
<evidence type="ECO:0000256" key="3">
    <source>
        <dbReference type="ARBA" id="ARBA00022692"/>
    </source>
</evidence>
<keyword evidence="4 6" id="KW-1133">Transmembrane helix</keyword>
<keyword evidence="3 6" id="KW-0812">Transmembrane</keyword>
<comment type="caution">
    <text evidence="8">The sequence shown here is derived from an EMBL/GenBank/DDBJ whole genome shotgun (WGS) entry which is preliminary data.</text>
</comment>
<dbReference type="InterPro" id="IPR051791">
    <property type="entry name" value="Pra-immunoreactive"/>
</dbReference>
<dbReference type="PANTHER" id="PTHR36115">
    <property type="entry name" value="PROLINE-RICH ANTIGEN HOMOLOG-RELATED"/>
    <property type="match status" value="1"/>
</dbReference>
<comment type="subcellular location">
    <subcellularLocation>
        <location evidence="1">Cell membrane</location>
        <topology evidence="1">Multi-pass membrane protein</topology>
    </subcellularLocation>
</comment>
<organism evidence="8 9">
    <name type="scientific">Thermoanaerobacterium butyriciformans</name>
    <dbReference type="NCBI Taxonomy" id="1702242"/>
    <lineage>
        <taxon>Bacteria</taxon>
        <taxon>Bacillati</taxon>
        <taxon>Bacillota</taxon>
        <taxon>Clostridia</taxon>
        <taxon>Thermoanaerobacterales</taxon>
        <taxon>Thermoanaerobacteraceae</taxon>
        <taxon>Thermoanaerobacterium</taxon>
    </lineage>
</organism>
<evidence type="ECO:0000256" key="5">
    <source>
        <dbReference type="ARBA" id="ARBA00023136"/>
    </source>
</evidence>
<dbReference type="InterPro" id="IPR010432">
    <property type="entry name" value="RDD"/>
</dbReference>
<feature type="transmembrane region" description="Helical" evidence="6">
    <location>
        <begin position="12"/>
        <end position="44"/>
    </location>
</feature>
<proteinExistence type="predicted"/>
<keyword evidence="5 6" id="KW-0472">Membrane</keyword>
<dbReference type="Pfam" id="PF06271">
    <property type="entry name" value="RDD"/>
    <property type="match status" value="1"/>
</dbReference>
<gene>
    <name evidence="8" type="ORF">J2Z80_000351</name>
</gene>
<evidence type="ECO:0000256" key="2">
    <source>
        <dbReference type="ARBA" id="ARBA00022475"/>
    </source>
</evidence>
<name>A0ABS4NCW4_9THEO</name>
<feature type="transmembrane region" description="Helical" evidence="6">
    <location>
        <begin position="82"/>
        <end position="103"/>
    </location>
</feature>
<accession>A0ABS4NCW4</accession>
<evidence type="ECO:0000256" key="4">
    <source>
        <dbReference type="ARBA" id="ARBA00022989"/>
    </source>
</evidence>